<gene>
    <name evidence="6" type="ORF">SK128_009879</name>
</gene>
<comment type="similarity">
    <text evidence="1">Belongs to the CWF19 family.</text>
</comment>
<evidence type="ECO:0000256" key="3">
    <source>
        <dbReference type="SAM" id="MobiDB-lite"/>
    </source>
</evidence>
<evidence type="ECO:0000256" key="2">
    <source>
        <dbReference type="ARBA" id="ARBA00041007"/>
    </source>
</evidence>
<comment type="caution">
    <text evidence="6">The sequence shown here is derived from an EMBL/GenBank/DDBJ whole genome shotgun (WGS) entry which is preliminary data.</text>
</comment>
<dbReference type="InterPro" id="IPR040194">
    <property type="entry name" value="Cwf19-like"/>
</dbReference>
<dbReference type="InterPro" id="IPR029052">
    <property type="entry name" value="Metallo-depent_PP-like"/>
</dbReference>
<dbReference type="InterPro" id="IPR006768">
    <property type="entry name" value="Cwf19-like_C_dom-1"/>
</dbReference>
<reference evidence="6 7" key="1">
    <citation type="submission" date="2023-11" db="EMBL/GenBank/DDBJ databases">
        <title>Halocaridina rubra genome assembly.</title>
        <authorList>
            <person name="Smith C."/>
        </authorList>
    </citation>
    <scope>NUCLEOTIDE SEQUENCE [LARGE SCALE GENOMIC DNA]</scope>
    <source>
        <strain evidence="6">EP-1</strain>
        <tissue evidence="6">Whole</tissue>
    </source>
</reference>
<organism evidence="6 7">
    <name type="scientific">Halocaridina rubra</name>
    <name type="common">Hawaiian red shrimp</name>
    <dbReference type="NCBI Taxonomy" id="373956"/>
    <lineage>
        <taxon>Eukaryota</taxon>
        <taxon>Metazoa</taxon>
        <taxon>Ecdysozoa</taxon>
        <taxon>Arthropoda</taxon>
        <taxon>Crustacea</taxon>
        <taxon>Multicrustacea</taxon>
        <taxon>Malacostraca</taxon>
        <taxon>Eumalacostraca</taxon>
        <taxon>Eucarida</taxon>
        <taxon>Decapoda</taxon>
        <taxon>Pleocyemata</taxon>
        <taxon>Caridea</taxon>
        <taxon>Atyoidea</taxon>
        <taxon>Atyidae</taxon>
        <taxon>Halocaridina</taxon>
    </lineage>
</organism>
<feature type="region of interest" description="Disordered" evidence="3">
    <location>
        <begin position="293"/>
        <end position="315"/>
    </location>
</feature>
<evidence type="ECO:0000259" key="5">
    <source>
        <dbReference type="Pfam" id="PF04677"/>
    </source>
</evidence>
<dbReference type="Pfam" id="PF04676">
    <property type="entry name" value="CwfJ_C_2"/>
    <property type="match status" value="1"/>
</dbReference>
<dbReference type="AlphaFoldDB" id="A0AAN9A603"/>
<dbReference type="FunFam" id="3.30.428.10:FF:000024">
    <property type="entry name" value="CWF19-like cell cycle control factor 1"/>
    <property type="match status" value="1"/>
</dbReference>
<evidence type="ECO:0000313" key="7">
    <source>
        <dbReference type="Proteomes" id="UP001381693"/>
    </source>
</evidence>
<accession>A0AAN9A603</accession>
<dbReference type="GO" id="GO:0000398">
    <property type="term" value="P:mRNA splicing, via spliceosome"/>
    <property type="evidence" value="ECO:0007669"/>
    <property type="project" value="TreeGrafter"/>
</dbReference>
<protein>
    <recommendedName>
        <fullName evidence="2">CWF19-like protein 1</fullName>
    </recommendedName>
</protein>
<evidence type="ECO:0000259" key="4">
    <source>
        <dbReference type="Pfam" id="PF04676"/>
    </source>
</evidence>
<feature type="domain" description="Cwf19-like C-terminal" evidence="5">
    <location>
        <begin position="310"/>
        <end position="418"/>
    </location>
</feature>
<dbReference type="PANTHER" id="PTHR12072">
    <property type="entry name" value="CWF19, CELL CYCLE CONTROL PROTEIN"/>
    <property type="match status" value="1"/>
</dbReference>
<dbReference type="GO" id="GO:0061632">
    <property type="term" value="F:RNA lariat debranching enzyme activator activity"/>
    <property type="evidence" value="ECO:0007669"/>
    <property type="project" value="TreeGrafter"/>
</dbReference>
<dbReference type="Gene3D" id="3.30.428.10">
    <property type="entry name" value="HIT-like"/>
    <property type="match status" value="1"/>
</dbReference>
<dbReference type="InterPro" id="IPR006767">
    <property type="entry name" value="Cwf19-like_C_dom-2"/>
</dbReference>
<evidence type="ECO:0000256" key="1">
    <source>
        <dbReference type="ARBA" id="ARBA00006795"/>
    </source>
</evidence>
<sequence>MGDKVEKILVCGDVEGRVNQLFKRVSNVNEKNGPFSMLLCVGDFFSANSTQWLPYKRGDLKVPIPTYILGPHDPQVVANYPNLKGCELCENVIYLGPSGIYPCNSGLKVMYLSGKEVLQSKTECTFSNSDIQALETLATSKPTIDILITGQWPSSVCSFAKEPEGCNPETTGSKMISRLAFKVQPRYHFSGTEGVYYERLPYRNHKVLNEPSRHVTRFIGLAKVGNPEKQKWLYAFNITPMLHVELSELNKQPPDVTECPYSENTSQLQTQTATKSSGGTQFFYDMNAKFEDDGRGRKRRMEDERAGERKHKPPKPTGPCWFCLASPEVEKHLVVSVGNHAYVAIAKGGLVSHHLLILPITHFQATSDLDDDCKEEIEKFKLALKRMFKSKGKAVVFFERNYRSQHLQVQVIPVALKATGHLMEMFMNIAESNGFELDEIPKLSEISQVAPPGTPFFYVELPSGEKLYHRIKKSFPLQFGREVLASSPILNVPERVDWRECQISKEEEIEERNVIRSTFQPFDFTLEDDSD</sequence>
<dbReference type="EMBL" id="JAXCGZ010010527">
    <property type="protein sequence ID" value="KAK7075504.1"/>
    <property type="molecule type" value="Genomic_DNA"/>
</dbReference>
<proteinExistence type="inferred from homology"/>
<dbReference type="Pfam" id="PF04677">
    <property type="entry name" value="CwfJ_C_1"/>
    <property type="match status" value="1"/>
</dbReference>
<dbReference type="Proteomes" id="UP001381693">
    <property type="component" value="Unassembled WGS sequence"/>
</dbReference>
<name>A0AAN9A603_HALRR</name>
<feature type="compositionally biased region" description="Basic and acidic residues" evidence="3">
    <location>
        <begin position="293"/>
        <end position="307"/>
    </location>
</feature>
<dbReference type="SUPFAM" id="SSF56300">
    <property type="entry name" value="Metallo-dependent phosphatases"/>
    <property type="match status" value="1"/>
</dbReference>
<evidence type="ECO:0000313" key="6">
    <source>
        <dbReference type="EMBL" id="KAK7075504.1"/>
    </source>
</evidence>
<feature type="domain" description="Cwf19-like protein C-terminal" evidence="4">
    <location>
        <begin position="439"/>
        <end position="525"/>
    </location>
</feature>
<keyword evidence="7" id="KW-1185">Reference proteome</keyword>
<dbReference type="PANTHER" id="PTHR12072:SF4">
    <property type="entry name" value="CWF19-LIKE PROTEIN 1"/>
    <property type="match status" value="1"/>
</dbReference>
<dbReference type="GO" id="GO:0071014">
    <property type="term" value="C:post-mRNA release spliceosomal complex"/>
    <property type="evidence" value="ECO:0007669"/>
    <property type="project" value="TreeGrafter"/>
</dbReference>
<dbReference type="CDD" id="cd07380">
    <property type="entry name" value="MPP_CWF19_N"/>
    <property type="match status" value="1"/>
</dbReference>
<dbReference type="SUPFAM" id="SSF54197">
    <property type="entry name" value="HIT-like"/>
    <property type="match status" value="1"/>
</dbReference>
<dbReference type="InterPro" id="IPR036265">
    <property type="entry name" value="HIT-like_sf"/>
</dbReference>